<dbReference type="EMBL" id="GBEZ01026603">
    <property type="protein sequence ID" value="JAC60620.1"/>
    <property type="molecule type" value="Transcribed_RNA"/>
</dbReference>
<accession>A0A061QQC5</accession>
<protein>
    <submittedName>
        <fullName evidence="2">Uncharacterized protein</fullName>
    </submittedName>
</protein>
<dbReference type="AlphaFoldDB" id="A0A061QQC5"/>
<feature type="compositionally biased region" description="Basic and acidic residues" evidence="1">
    <location>
        <begin position="36"/>
        <end position="53"/>
    </location>
</feature>
<evidence type="ECO:0000256" key="1">
    <source>
        <dbReference type="SAM" id="MobiDB-lite"/>
    </source>
</evidence>
<gene>
    <name evidence="2" type="ORF">TSPGSL018_28490</name>
</gene>
<feature type="non-terminal residue" evidence="2">
    <location>
        <position position="1"/>
    </location>
</feature>
<organism evidence="2">
    <name type="scientific">Tetraselmis sp. GSL018</name>
    <dbReference type="NCBI Taxonomy" id="582737"/>
    <lineage>
        <taxon>Eukaryota</taxon>
        <taxon>Viridiplantae</taxon>
        <taxon>Chlorophyta</taxon>
        <taxon>core chlorophytes</taxon>
        <taxon>Chlorodendrophyceae</taxon>
        <taxon>Chlorodendrales</taxon>
        <taxon>Chlorodendraceae</taxon>
        <taxon>Tetraselmis</taxon>
    </lineage>
</organism>
<name>A0A061QQC5_9CHLO</name>
<reference evidence="2" key="1">
    <citation type="submission" date="2014-05" db="EMBL/GenBank/DDBJ databases">
        <title>The transcriptome of the halophilic microalga Tetraselmis sp. GSL018 isolated from the Great Salt Lake, Utah.</title>
        <authorList>
            <person name="Jinkerson R.E."/>
            <person name="D'Adamo S."/>
            <person name="Posewitz M.C."/>
        </authorList>
    </citation>
    <scope>NUCLEOTIDE SEQUENCE</scope>
    <source>
        <strain evidence="2">GSL018</strain>
    </source>
</reference>
<sequence length="83" mass="8693">APREERGPARGEGGMPPAGRAAGRDERGPARSGRAPGREERAPPPAAHDDRHAASKGSGAPDAAPAKRHRSIEYQPSAKRAQR</sequence>
<evidence type="ECO:0000313" key="2">
    <source>
        <dbReference type="EMBL" id="JAC60620.1"/>
    </source>
</evidence>
<feature type="region of interest" description="Disordered" evidence="1">
    <location>
        <begin position="1"/>
        <end position="83"/>
    </location>
</feature>
<proteinExistence type="predicted"/>